<keyword evidence="2" id="KW-1185">Reference proteome</keyword>
<proteinExistence type="predicted"/>
<dbReference type="OrthoDB" id="196264at2759"/>
<dbReference type="AlphaFoldDB" id="A0A7J6WIK0"/>
<comment type="caution">
    <text evidence="1">The sequence shown here is derived from an EMBL/GenBank/DDBJ whole genome shotgun (WGS) entry which is preliminary data.</text>
</comment>
<dbReference type="EMBL" id="JABWDY010015575">
    <property type="protein sequence ID" value="KAF5196737.1"/>
    <property type="molecule type" value="Genomic_DNA"/>
</dbReference>
<organism evidence="1 2">
    <name type="scientific">Thalictrum thalictroides</name>
    <name type="common">Rue-anemone</name>
    <name type="synonym">Anemone thalictroides</name>
    <dbReference type="NCBI Taxonomy" id="46969"/>
    <lineage>
        <taxon>Eukaryota</taxon>
        <taxon>Viridiplantae</taxon>
        <taxon>Streptophyta</taxon>
        <taxon>Embryophyta</taxon>
        <taxon>Tracheophyta</taxon>
        <taxon>Spermatophyta</taxon>
        <taxon>Magnoliopsida</taxon>
        <taxon>Ranunculales</taxon>
        <taxon>Ranunculaceae</taxon>
        <taxon>Thalictroideae</taxon>
        <taxon>Thalictrum</taxon>
    </lineage>
</organism>
<accession>A0A7J6WIK0</accession>
<name>A0A7J6WIK0_THATH</name>
<gene>
    <name evidence="1" type="ORF">FRX31_013670</name>
</gene>
<dbReference type="Proteomes" id="UP000554482">
    <property type="component" value="Unassembled WGS sequence"/>
</dbReference>
<reference evidence="1 2" key="1">
    <citation type="submission" date="2020-06" db="EMBL/GenBank/DDBJ databases">
        <title>Transcriptomic and genomic resources for Thalictrum thalictroides and T. hernandezii: Facilitating candidate gene discovery in an emerging model plant lineage.</title>
        <authorList>
            <person name="Arias T."/>
            <person name="Riano-Pachon D.M."/>
            <person name="Di Stilio V.S."/>
        </authorList>
    </citation>
    <scope>NUCLEOTIDE SEQUENCE [LARGE SCALE GENOMIC DNA]</scope>
    <source>
        <strain evidence="2">cv. WT478/WT964</strain>
        <tissue evidence="1">Leaves</tissue>
    </source>
</reference>
<evidence type="ECO:0000313" key="1">
    <source>
        <dbReference type="EMBL" id="KAF5196737.1"/>
    </source>
</evidence>
<evidence type="ECO:0000313" key="2">
    <source>
        <dbReference type="Proteomes" id="UP000554482"/>
    </source>
</evidence>
<protein>
    <submittedName>
        <fullName evidence="1">Sodium/hydrogen exchanger</fullName>
    </submittedName>
</protein>
<sequence length="72" mass="8341">MKANKTLTLIEELNLPLISLKDSTSTKMIRAKNSLTMLIYTIHDFWRRFDDTYMRPVFGGPPLYGYSSIILV</sequence>